<dbReference type="GO" id="GO:0016114">
    <property type="term" value="P:terpenoid biosynthetic process"/>
    <property type="evidence" value="ECO:0007669"/>
    <property type="project" value="UniProtKB-UniRule"/>
</dbReference>
<comment type="function">
    <text evidence="9">Catalyzes the phosphorylation of the position 2 hydroxy group of 4-diphosphocytidyl-2C-methyl-D-erythritol.</text>
</comment>
<reference evidence="13" key="1">
    <citation type="submission" date="2017-09" db="EMBL/GenBank/DDBJ databases">
        <authorList>
            <person name="Varghese N."/>
            <person name="Submissions S."/>
        </authorList>
    </citation>
    <scope>NUCLEOTIDE SEQUENCE [LARGE SCALE GENOMIC DNA]</scope>
    <source>
        <strain evidence="13">DSM 15103</strain>
    </source>
</reference>
<comment type="catalytic activity">
    <reaction evidence="9">
        <text>4-CDP-2-C-methyl-D-erythritol + ATP = 4-CDP-2-C-methyl-D-erythritol 2-phosphate + ADP + H(+)</text>
        <dbReference type="Rhea" id="RHEA:18437"/>
        <dbReference type="ChEBI" id="CHEBI:15378"/>
        <dbReference type="ChEBI" id="CHEBI:30616"/>
        <dbReference type="ChEBI" id="CHEBI:57823"/>
        <dbReference type="ChEBI" id="CHEBI:57919"/>
        <dbReference type="ChEBI" id="CHEBI:456216"/>
        <dbReference type="EC" id="2.7.1.148"/>
    </reaction>
</comment>
<dbReference type="UniPathway" id="UPA00056">
    <property type="reaction ID" value="UER00094"/>
</dbReference>
<dbReference type="EC" id="2.7.1.148" evidence="2 9"/>
<feature type="domain" description="GHMP kinase N-terminal" evidence="10">
    <location>
        <begin position="62"/>
        <end position="140"/>
    </location>
</feature>
<name>A0A285NGW8_9AQUI</name>
<feature type="active site" evidence="9">
    <location>
        <position position="9"/>
    </location>
</feature>
<dbReference type="GO" id="GO:0005524">
    <property type="term" value="F:ATP binding"/>
    <property type="evidence" value="ECO:0007669"/>
    <property type="project" value="UniProtKB-UniRule"/>
</dbReference>
<evidence type="ECO:0000256" key="4">
    <source>
        <dbReference type="ARBA" id="ARBA00022679"/>
    </source>
</evidence>
<dbReference type="SUPFAM" id="SSF55060">
    <property type="entry name" value="GHMP Kinase, C-terminal domain"/>
    <property type="match status" value="1"/>
</dbReference>
<dbReference type="NCBIfam" id="NF011205">
    <property type="entry name" value="PRK14611.1"/>
    <property type="match status" value="1"/>
</dbReference>
<dbReference type="Proteomes" id="UP000219036">
    <property type="component" value="Unassembled WGS sequence"/>
</dbReference>
<keyword evidence="9" id="KW-0414">Isoprene biosynthesis</keyword>
<comment type="pathway">
    <text evidence="9">Isoprenoid biosynthesis; isopentenyl diphosphate biosynthesis via DXP pathway; isopentenyl diphosphate from 1-deoxy-D-xylulose 5-phosphate: step 3/6.</text>
</comment>
<dbReference type="Gene3D" id="3.30.230.10">
    <property type="match status" value="1"/>
</dbReference>
<keyword evidence="13" id="KW-1185">Reference proteome</keyword>
<proteinExistence type="inferred from homology"/>
<dbReference type="PANTHER" id="PTHR43527">
    <property type="entry name" value="4-DIPHOSPHOCYTIDYL-2-C-METHYL-D-ERYTHRITOL KINASE, CHLOROPLASTIC"/>
    <property type="match status" value="1"/>
</dbReference>
<keyword evidence="4 9" id="KW-0808">Transferase</keyword>
<feature type="active site" evidence="9">
    <location>
        <position position="132"/>
    </location>
</feature>
<dbReference type="EMBL" id="OBEI01000005">
    <property type="protein sequence ID" value="SNZ08689.1"/>
    <property type="molecule type" value="Genomic_DNA"/>
</dbReference>
<dbReference type="InterPro" id="IPR013750">
    <property type="entry name" value="GHMP_kinase_C_dom"/>
</dbReference>
<evidence type="ECO:0000256" key="5">
    <source>
        <dbReference type="ARBA" id="ARBA00022741"/>
    </source>
</evidence>
<evidence type="ECO:0000256" key="6">
    <source>
        <dbReference type="ARBA" id="ARBA00022777"/>
    </source>
</evidence>
<evidence type="ECO:0000256" key="7">
    <source>
        <dbReference type="ARBA" id="ARBA00022840"/>
    </source>
</evidence>
<dbReference type="InterPro" id="IPR036554">
    <property type="entry name" value="GHMP_kinase_C_sf"/>
</dbReference>
<dbReference type="GO" id="GO:0050515">
    <property type="term" value="F:4-(cytidine 5'-diphospho)-2-C-methyl-D-erythritol kinase activity"/>
    <property type="evidence" value="ECO:0007669"/>
    <property type="project" value="UniProtKB-UniRule"/>
</dbReference>
<dbReference type="PIRSF" id="PIRSF010376">
    <property type="entry name" value="IspE"/>
    <property type="match status" value="1"/>
</dbReference>
<protein>
    <recommendedName>
        <fullName evidence="3 9">4-diphosphocytidyl-2-C-methyl-D-erythritol kinase</fullName>
        <shortName evidence="9">CMK</shortName>
        <ecNumber evidence="2 9">2.7.1.148</ecNumber>
    </recommendedName>
    <alternativeName>
        <fullName evidence="8 9">4-(cytidine-5'-diphospho)-2-C-methyl-D-erythritol kinase</fullName>
    </alternativeName>
</protein>
<evidence type="ECO:0000313" key="13">
    <source>
        <dbReference type="Proteomes" id="UP000219036"/>
    </source>
</evidence>
<dbReference type="InterPro" id="IPR020568">
    <property type="entry name" value="Ribosomal_Su5_D2-typ_SF"/>
</dbReference>
<comment type="similarity">
    <text evidence="1 9">Belongs to the GHMP kinase family. IspE subfamily.</text>
</comment>
<dbReference type="PANTHER" id="PTHR43527:SF2">
    <property type="entry name" value="4-DIPHOSPHOCYTIDYL-2-C-METHYL-D-ERYTHRITOL KINASE, CHLOROPLASTIC"/>
    <property type="match status" value="1"/>
</dbReference>
<dbReference type="NCBIfam" id="TIGR00154">
    <property type="entry name" value="ispE"/>
    <property type="match status" value="1"/>
</dbReference>
<evidence type="ECO:0000259" key="10">
    <source>
        <dbReference type="Pfam" id="PF00288"/>
    </source>
</evidence>
<organism evidence="12 13">
    <name type="scientific">Persephonella hydrogeniphila</name>
    <dbReference type="NCBI Taxonomy" id="198703"/>
    <lineage>
        <taxon>Bacteria</taxon>
        <taxon>Pseudomonadati</taxon>
        <taxon>Aquificota</taxon>
        <taxon>Aquificia</taxon>
        <taxon>Aquificales</taxon>
        <taxon>Hydrogenothermaceae</taxon>
        <taxon>Persephonella</taxon>
    </lineage>
</organism>
<dbReference type="HAMAP" id="MF_00061">
    <property type="entry name" value="IspE"/>
    <property type="match status" value="1"/>
</dbReference>
<keyword evidence="6 9" id="KW-0418">Kinase</keyword>
<dbReference type="InterPro" id="IPR004424">
    <property type="entry name" value="IspE"/>
</dbReference>
<evidence type="ECO:0000313" key="12">
    <source>
        <dbReference type="EMBL" id="SNZ08689.1"/>
    </source>
</evidence>
<dbReference type="AlphaFoldDB" id="A0A285NGW8"/>
<evidence type="ECO:0000259" key="11">
    <source>
        <dbReference type="Pfam" id="PF08544"/>
    </source>
</evidence>
<sequence>MYKLESPAKINLGLWVLGKRPDGYHEIFTIFHTISLHDRITIKPSYTQKVETSSPLIKSEENIVLKTLQKFEEWTGIKPEFEIFIEKNIPVGAGLGGGSSNAATVLKFVNEFYNSPLSEDELFTLATQLGADVPFFLKGGMALGEGIGEKLKFLEKSFSEDIFIIYPNIQIKTSEVYSKITPEMLTKKEDIHIIDSLLDDIEKLMEYIENTLGKIVEESYPQVKEVLNTLRFMGYKPVVSGSGSSVFVVGTPTEKVEKICQFKGWKLIKTALK</sequence>
<dbReference type="OrthoDB" id="9809438at2"/>
<evidence type="ECO:0000256" key="9">
    <source>
        <dbReference type="HAMAP-Rule" id="MF_00061"/>
    </source>
</evidence>
<dbReference type="Pfam" id="PF00288">
    <property type="entry name" value="GHMP_kinases_N"/>
    <property type="match status" value="1"/>
</dbReference>
<evidence type="ECO:0000256" key="2">
    <source>
        <dbReference type="ARBA" id="ARBA00012052"/>
    </source>
</evidence>
<dbReference type="GO" id="GO:0019288">
    <property type="term" value="P:isopentenyl diphosphate biosynthetic process, methylerythritol 4-phosphate pathway"/>
    <property type="evidence" value="ECO:0007669"/>
    <property type="project" value="UniProtKB-UniRule"/>
</dbReference>
<gene>
    <name evidence="9" type="primary">ispE</name>
    <name evidence="12" type="ORF">SAMN06265182_1386</name>
</gene>
<dbReference type="InterPro" id="IPR006204">
    <property type="entry name" value="GHMP_kinase_N_dom"/>
</dbReference>
<evidence type="ECO:0000256" key="8">
    <source>
        <dbReference type="ARBA" id="ARBA00032554"/>
    </source>
</evidence>
<accession>A0A285NGW8</accession>
<keyword evidence="5 9" id="KW-0547">Nucleotide-binding</keyword>
<feature type="binding site" evidence="9">
    <location>
        <begin position="90"/>
        <end position="100"/>
    </location>
    <ligand>
        <name>ATP</name>
        <dbReference type="ChEBI" id="CHEBI:30616"/>
    </ligand>
</feature>
<keyword evidence="7 9" id="KW-0067">ATP-binding</keyword>
<feature type="domain" description="GHMP kinase C-terminal" evidence="11">
    <location>
        <begin position="200"/>
        <end position="260"/>
    </location>
</feature>
<dbReference type="SUPFAM" id="SSF54211">
    <property type="entry name" value="Ribosomal protein S5 domain 2-like"/>
    <property type="match status" value="1"/>
</dbReference>
<evidence type="ECO:0000256" key="3">
    <source>
        <dbReference type="ARBA" id="ARBA00017473"/>
    </source>
</evidence>
<evidence type="ECO:0000256" key="1">
    <source>
        <dbReference type="ARBA" id="ARBA00009684"/>
    </source>
</evidence>
<dbReference type="Gene3D" id="3.30.70.890">
    <property type="entry name" value="GHMP kinase, C-terminal domain"/>
    <property type="match status" value="1"/>
</dbReference>
<dbReference type="RefSeq" id="WP_097000553.1">
    <property type="nucleotide sequence ID" value="NZ_OBEI01000005.1"/>
</dbReference>
<dbReference type="Pfam" id="PF08544">
    <property type="entry name" value="GHMP_kinases_C"/>
    <property type="match status" value="1"/>
</dbReference>
<dbReference type="InterPro" id="IPR014721">
    <property type="entry name" value="Ribsml_uS5_D2-typ_fold_subgr"/>
</dbReference>